<reference evidence="2 3" key="1">
    <citation type="submission" date="2020-09" db="EMBL/GenBank/DDBJ databases">
        <title>De no assembly of potato wild relative species, Solanum commersonii.</title>
        <authorList>
            <person name="Cho K."/>
        </authorList>
    </citation>
    <scope>NUCLEOTIDE SEQUENCE [LARGE SCALE GENOMIC DNA]</scope>
    <source>
        <strain evidence="2">LZ3.2</strain>
        <tissue evidence="2">Leaf</tissue>
    </source>
</reference>
<keyword evidence="3" id="KW-1185">Reference proteome</keyword>
<accession>A0A9J5ZJH0</accession>
<comment type="caution">
    <text evidence="2">The sequence shown here is derived from an EMBL/GenBank/DDBJ whole genome shotgun (WGS) entry which is preliminary data.</text>
</comment>
<feature type="region of interest" description="Disordered" evidence="1">
    <location>
        <begin position="49"/>
        <end position="69"/>
    </location>
</feature>
<proteinExistence type="predicted"/>
<dbReference type="EMBL" id="JACXVP010000004">
    <property type="protein sequence ID" value="KAG5611294.1"/>
    <property type="molecule type" value="Genomic_DNA"/>
</dbReference>
<dbReference type="AlphaFoldDB" id="A0A9J5ZJH0"/>
<name>A0A9J5ZJH0_SOLCO</name>
<sequence length="69" mass="8086">MFRVLNAVRRDKEVTASNTSASPKQHEFMSNKTAKLKADLFYRNCSTDSDECEERRGRENEEKINQMEN</sequence>
<dbReference type="Proteomes" id="UP000824120">
    <property type="component" value="Chromosome 4"/>
</dbReference>
<organism evidence="2 3">
    <name type="scientific">Solanum commersonii</name>
    <name type="common">Commerson's wild potato</name>
    <name type="synonym">Commerson's nightshade</name>
    <dbReference type="NCBI Taxonomy" id="4109"/>
    <lineage>
        <taxon>Eukaryota</taxon>
        <taxon>Viridiplantae</taxon>
        <taxon>Streptophyta</taxon>
        <taxon>Embryophyta</taxon>
        <taxon>Tracheophyta</taxon>
        <taxon>Spermatophyta</taxon>
        <taxon>Magnoliopsida</taxon>
        <taxon>eudicotyledons</taxon>
        <taxon>Gunneridae</taxon>
        <taxon>Pentapetalae</taxon>
        <taxon>asterids</taxon>
        <taxon>lamiids</taxon>
        <taxon>Solanales</taxon>
        <taxon>Solanaceae</taxon>
        <taxon>Solanoideae</taxon>
        <taxon>Solaneae</taxon>
        <taxon>Solanum</taxon>
    </lineage>
</organism>
<feature type="compositionally biased region" description="Basic and acidic residues" evidence="1">
    <location>
        <begin position="53"/>
        <end position="69"/>
    </location>
</feature>
<evidence type="ECO:0000313" key="2">
    <source>
        <dbReference type="EMBL" id="KAG5611294.1"/>
    </source>
</evidence>
<evidence type="ECO:0000313" key="3">
    <source>
        <dbReference type="Proteomes" id="UP000824120"/>
    </source>
</evidence>
<protein>
    <submittedName>
        <fullName evidence="2">Uncharacterized protein</fullName>
    </submittedName>
</protein>
<gene>
    <name evidence="2" type="ORF">H5410_022575</name>
</gene>
<evidence type="ECO:0000256" key="1">
    <source>
        <dbReference type="SAM" id="MobiDB-lite"/>
    </source>
</evidence>